<dbReference type="AlphaFoldDB" id="A0A256H0R0"/>
<gene>
    <name evidence="1" type="ORF">CES86_5731</name>
</gene>
<dbReference type="Proteomes" id="UP000216363">
    <property type="component" value="Unassembled WGS sequence"/>
</dbReference>
<dbReference type="EMBL" id="NNRN01000023">
    <property type="protein sequence ID" value="OYR32606.1"/>
    <property type="molecule type" value="Genomic_DNA"/>
</dbReference>
<evidence type="ECO:0000313" key="1">
    <source>
        <dbReference type="EMBL" id="OYR32606.1"/>
    </source>
</evidence>
<name>A0A256H0R0_9HYPH</name>
<evidence type="ECO:0000313" key="2">
    <source>
        <dbReference type="Proteomes" id="UP000216363"/>
    </source>
</evidence>
<reference evidence="1 2" key="1">
    <citation type="submission" date="2017-07" db="EMBL/GenBank/DDBJ databases">
        <title>Draft genome of Ochrobactrum lupini type strain LUP21.</title>
        <authorList>
            <person name="Krzyzanowska D.M."/>
            <person name="Jafra S."/>
        </authorList>
    </citation>
    <scope>NUCLEOTIDE SEQUENCE [LARGE SCALE GENOMIC DNA]</scope>
    <source>
        <strain evidence="1 2">LUP21</strain>
    </source>
</reference>
<accession>A0A256H0R0</accession>
<protein>
    <submittedName>
        <fullName evidence="1">Uncharacterized protein</fullName>
    </submittedName>
</protein>
<sequence>MVGISGTDFDQQFSQFLYAECFEIFCIERRFGCHEIKAIRLMHS</sequence>
<organism evidence="1 2">
    <name type="scientific">Brucella lupini</name>
    <dbReference type="NCBI Taxonomy" id="255457"/>
    <lineage>
        <taxon>Bacteria</taxon>
        <taxon>Pseudomonadati</taxon>
        <taxon>Pseudomonadota</taxon>
        <taxon>Alphaproteobacteria</taxon>
        <taxon>Hyphomicrobiales</taxon>
        <taxon>Brucellaceae</taxon>
        <taxon>Brucella/Ochrobactrum group</taxon>
        <taxon>Brucella</taxon>
    </lineage>
</organism>
<proteinExistence type="predicted"/>
<comment type="caution">
    <text evidence="1">The sequence shown here is derived from an EMBL/GenBank/DDBJ whole genome shotgun (WGS) entry which is preliminary data.</text>
</comment>